<dbReference type="GO" id="GO:0005886">
    <property type="term" value="C:plasma membrane"/>
    <property type="evidence" value="ECO:0007669"/>
    <property type="project" value="TreeGrafter"/>
</dbReference>
<dbReference type="InterPro" id="IPR000832">
    <property type="entry name" value="GPCR_2_secretin-like"/>
</dbReference>
<keyword evidence="5" id="KW-1015">Disulfide bond</keyword>
<dbReference type="SUPFAM" id="SSF81321">
    <property type="entry name" value="Family A G protein-coupled receptor-like"/>
    <property type="match status" value="1"/>
</dbReference>
<comment type="caution">
    <text evidence="12">The sequence shown here is derived from an EMBL/GenBank/DDBJ whole genome shotgun (WGS) entry which is preliminary data.</text>
</comment>
<dbReference type="InterPro" id="IPR016186">
    <property type="entry name" value="C-type_lectin-like/link_sf"/>
</dbReference>
<dbReference type="PANTHER" id="PTHR12011">
    <property type="entry name" value="ADHESION G-PROTEIN COUPLED RECEPTOR"/>
    <property type="match status" value="1"/>
</dbReference>
<dbReference type="InterPro" id="IPR046338">
    <property type="entry name" value="GAIN_dom_sf"/>
</dbReference>
<evidence type="ECO:0000256" key="7">
    <source>
        <dbReference type="SAM" id="SignalP"/>
    </source>
</evidence>
<dbReference type="InterPro" id="IPR000203">
    <property type="entry name" value="GPS"/>
</dbReference>
<evidence type="ECO:0000259" key="10">
    <source>
        <dbReference type="PROSITE" id="PS50261"/>
    </source>
</evidence>
<dbReference type="GO" id="GO:0007189">
    <property type="term" value="P:adenylate cyclase-activating G protein-coupled receptor signaling pathway"/>
    <property type="evidence" value="ECO:0007669"/>
    <property type="project" value="TreeGrafter"/>
</dbReference>
<dbReference type="PROSITE" id="PS50041">
    <property type="entry name" value="C_TYPE_LECTIN_2"/>
    <property type="match status" value="1"/>
</dbReference>
<dbReference type="InterPro" id="IPR017452">
    <property type="entry name" value="GPCR_Rhodpsn_7TM"/>
</dbReference>
<dbReference type="AlphaFoldDB" id="A0AAV7KCQ5"/>
<feature type="domain" description="C-type lectin" evidence="8">
    <location>
        <begin position="34"/>
        <end position="143"/>
    </location>
</feature>
<dbReference type="GO" id="GO:0004930">
    <property type="term" value="F:G protein-coupled receptor activity"/>
    <property type="evidence" value="ECO:0007669"/>
    <property type="project" value="InterPro"/>
</dbReference>
<dbReference type="Gene3D" id="2.60.220.50">
    <property type="match status" value="1"/>
</dbReference>
<evidence type="ECO:0000256" key="3">
    <source>
        <dbReference type="ARBA" id="ARBA00022989"/>
    </source>
</evidence>
<evidence type="ECO:0000313" key="12">
    <source>
        <dbReference type="EMBL" id="KAI6657874.1"/>
    </source>
</evidence>
<keyword evidence="3 6" id="KW-1133">Transmembrane helix</keyword>
<evidence type="ECO:0000256" key="2">
    <source>
        <dbReference type="ARBA" id="ARBA00022692"/>
    </source>
</evidence>
<feature type="transmembrane region" description="Helical" evidence="6">
    <location>
        <begin position="449"/>
        <end position="482"/>
    </location>
</feature>
<dbReference type="Gene3D" id="3.10.100.10">
    <property type="entry name" value="Mannose-Binding Protein A, subunit A"/>
    <property type="match status" value="1"/>
</dbReference>
<feature type="transmembrane region" description="Helical" evidence="6">
    <location>
        <begin position="631"/>
        <end position="651"/>
    </location>
</feature>
<organism evidence="12 13">
    <name type="scientific">Oopsacas minuta</name>
    <dbReference type="NCBI Taxonomy" id="111878"/>
    <lineage>
        <taxon>Eukaryota</taxon>
        <taxon>Metazoa</taxon>
        <taxon>Porifera</taxon>
        <taxon>Hexactinellida</taxon>
        <taxon>Hexasterophora</taxon>
        <taxon>Lyssacinosida</taxon>
        <taxon>Leucopsacidae</taxon>
        <taxon>Oopsacas</taxon>
    </lineage>
</organism>
<evidence type="ECO:0000259" key="9">
    <source>
        <dbReference type="PROSITE" id="PS50221"/>
    </source>
</evidence>
<comment type="subcellular location">
    <subcellularLocation>
        <location evidence="1">Membrane</location>
        <topology evidence="1">Multi-pass membrane protein</topology>
    </subcellularLocation>
</comment>
<keyword evidence="13" id="KW-1185">Reference proteome</keyword>
<keyword evidence="2 6" id="KW-0812">Transmembrane</keyword>
<dbReference type="SUPFAM" id="SSF56436">
    <property type="entry name" value="C-type lectin-like"/>
    <property type="match status" value="1"/>
</dbReference>
<evidence type="ECO:0000259" key="11">
    <source>
        <dbReference type="PROSITE" id="PS50262"/>
    </source>
</evidence>
<dbReference type="InterPro" id="IPR001304">
    <property type="entry name" value="C-type_lectin-like"/>
</dbReference>
<dbReference type="Pfam" id="PF00059">
    <property type="entry name" value="Lectin_C"/>
    <property type="match status" value="1"/>
</dbReference>
<evidence type="ECO:0000256" key="4">
    <source>
        <dbReference type="ARBA" id="ARBA00023136"/>
    </source>
</evidence>
<dbReference type="Pfam" id="PF00002">
    <property type="entry name" value="7tm_2"/>
    <property type="match status" value="1"/>
</dbReference>
<accession>A0AAV7KCQ5</accession>
<dbReference type="Pfam" id="PF01825">
    <property type="entry name" value="GPS"/>
    <property type="match status" value="1"/>
</dbReference>
<dbReference type="Gene3D" id="1.20.1070.10">
    <property type="entry name" value="Rhodopsin 7-helix transmembrane proteins"/>
    <property type="match status" value="1"/>
</dbReference>
<dbReference type="CDD" id="cd00037">
    <property type="entry name" value="CLECT"/>
    <property type="match status" value="1"/>
</dbReference>
<feature type="transmembrane region" description="Helical" evidence="6">
    <location>
        <begin position="423"/>
        <end position="443"/>
    </location>
</feature>
<feature type="transmembrane region" description="Helical" evidence="6">
    <location>
        <begin position="549"/>
        <end position="573"/>
    </location>
</feature>
<evidence type="ECO:0000259" key="8">
    <source>
        <dbReference type="PROSITE" id="PS50041"/>
    </source>
</evidence>
<keyword evidence="4 6" id="KW-0472">Membrane</keyword>
<gene>
    <name evidence="12" type="ORF">LOD99_616</name>
</gene>
<dbReference type="InterPro" id="IPR016187">
    <property type="entry name" value="CTDL_fold"/>
</dbReference>
<protein>
    <submittedName>
        <fullName evidence="12">C-type lectin 2</fullName>
    </submittedName>
</protein>
<feature type="domain" description="G-protein coupled receptors family 1 profile" evidence="11">
    <location>
        <begin position="392"/>
        <end position="647"/>
    </location>
</feature>
<dbReference type="PROSITE" id="PS50261">
    <property type="entry name" value="G_PROTEIN_RECEP_F2_4"/>
    <property type="match status" value="1"/>
</dbReference>
<evidence type="ECO:0000256" key="1">
    <source>
        <dbReference type="ARBA" id="ARBA00004141"/>
    </source>
</evidence>
<reference evidence="12 13" key="1">
    <citation type="journal article" date="2023" name="BMC Biol.">
        <title>The compact genome of the sponge Oopsacas minuta (Hexactinellida) is lacking key metazoan core genes.</title>
        <authorList>
            <person name="Santini S."/>
            <person name="Schenkelaars Q."/>
            <person name="Jourda C."/>
            <person name="Duchesne M."/>
            <person name="Belahbib H."/>
            <person name="Rocher C."/>
            <person name="Selva M."/>
            <person name="Riesgo A."/>
            <person name="Vervoort M."/>
            <person name="Leys S.P."/>
            <person name="Kodjabachian L."/>
            <person name="Le Bivic A."/>
            <person name="Borchiellini C."/>
            <person name="Claverie J.M."/>
            <person name="Renard E."/>
        </authorList>
    </citation>
    <scope>NUCLEOTIDE SEQUENCE [LARGE SCALE GENOMIC DNA]</scope>
    <source>
        <strain evidence="12">SPO-2</strain>
    </source>
</reference>
<dbReference type="SMART" id="SM00303">
    <property type="entry name" value="GPS"/>
    <property type="match status" value="1"/>
</dbReference>
<dbReference type="InterPro" id="IPR017981">
    <property type="entry name" value="GPCR_2-like_7TM"/>
</dbReference>
<keyword evidence="7" id="KW-0732">Signal</keyword>
<feature type="transmembrane region" description="Helical" evidence="6">
    <location>
        <begin position="494"/>
        <end position="515"/>
    </location>
</feature>
<dbReference type="Proteomes" id="UP001165289">
    <property type="component" value="Unassembled WGS sequence"/>
</dbReference>
<proteinExistence type="predicted"/>
<dbReference type="InterPro" id="IPR057244">
    <property type="entry name" value="GAIN_B"/>
</dbReference>
<dbReference type="PANTHER" id="PTHR12011:SF471">
    <property type="entry name" value="G-PROTEIN COUPLED RECEPTORS FAMILY 2 PROFILE 2 DOMAIN-CONTAINING PROTEIN"/>
    <property type="match status" value="1"/>
</dbReference>
<feature type="signal peptide" evidence="7">
    <location>
        <begin position="1"/>
        <end position="21"/>
    </location>
</feature>
<feature type="domain" description="GAIN-B" evidence="9">
    <location>
        <begin position="228"/>
        <end position="375"/>
    </location>
</feature>
<dbReference type="PROSITE" id="PS50221">
    <property type="entry name" value="GAIN_B"/>
    <property type="match status" value="1"/>
</dbReference>
<evidence type="ECO:0000256" key="6">
    <source>
        <dbReference type="SAM" id="Phobius"/>
    </source>
</evidence>
<dbReference type="SMART" id="SM00034">
    <property type="entry name" value="CLECT"/>
    <property type="match status" value="1"/>
</dbReference>
<feature type="transmembrane region" description="Helical" evidence="6">
    <location>
        <begin position="594"/>
        <end position="619"/>
    </location>
</feature>
<feature type="chain" id="PRO_5043596991" evidence="7">
    <location>
        <begin position="22"/>
        <end position="725"/>
    </location>
</feature>
<feature type="transmembrane region" description="Helical" evidence="6">
    <location>
        <begin position="385"/>
        <end position="411"/>
    </location>
</feature>
<evidence type="ECO:0000256" key="5">
    <source>
        <dbReference type="ARBA" id="ARBA00023157"/>
    </source>
</evidence>
<dbReference type="PROSITE" id="PS50262">
    <property type="entry name" value="G_PROTEIN_RECEP_F1_2"/>
    <property type="match status" value="1"/>
</dbReference>
<dbReference type="EMBL" id="JAKMXF010000111">
    <property type="protein sequence ID" value="KAI6657874.1"/>
    <property type="molecule type" value="Genomic_DNA"/>
</dbReference>
<feature type="domain" description="G-protein coupled receptors family 2 profile 2" evidence="10">
    <location>
        <begin position="387"/>
        <end position="655"/>
    </location>
</feature>
<evidence type="ECO:0000313" key="13">
    <source>
        <dbReference type="Proteomes" id="UP001165289"/>
    </source>
</evidence>
<dbReference type="GO" id="GO:0007166">
    <property type="term" value="P:cell surface receptor signaling pathway"/>
    <property type="evidence" value="ECO:0007669"/>
    <property type="project" value="InterPro"/>
</dbReference>
<name>A0AAV7KCQ5_9METZ</name>
<sequence>MLIAVITSTILLTLGVTTIKAQSTSPSQHCDITINNNCYISVDVDENWNQAEAHCVAWGGHLASIHSDVVNQLLNGIRNKDTFSWIGLSDTANNGDYVWTDGTPFDYNNFAPNQPDSLGGESCFHFFDQTRGELYWNDYLCTRNSWTNIGTSYICQKRATVNGTGPTIDLSMNETLNCSDISTYSPFCEELDGIVEITTEDISEVKSLLLRESIVDNLLLRLNVATGVIIEIIIQRLVVVIIGLEAESTTKVSVGNNAIEMNPNSFGADTTLVAFSETYDETRELTNNTVRIISDVITTQASLSLVGNLTIEFSIIDELKELHSGHSRIQCVFLTSDGTWSTEGIKTVINRNGSVECTTIHLSTFAILVSTASKCEKPISDISQLLLQITSYTLLSISLIFLLMSLFIFIFSGKRFFRLDINVMHFNHTVGILLAIFVFIFGAELFVEYPAVCTIVAFLLHFLWTNVFLSSLATAVLIFYSIWIAGLNTRRKLFPILIPISWVVSFLWAVIWIIYGKVVAVAYLDSQIESNKTDMNCSNPCFISTRANLIWTFLVPIFIVLAVNILILILVLIKIRMVLNRTKGAESELKRIRRVAFGAIVLVPTLSLPFIISIPLAFLRFYRDNELAATIFLWVYVISTTPIGLVHFFLVTFRIPEARLPNVFCRKKYFVKDPTTRSSSVGGLKSPLPKSNEDNTTALKFNIIRPVAKGTVTDIVNEINSKGPL</sequence>